<proteinExistence type="predicted"/>
<dbReference type="PROSITE" id="PS50157">
    <property type="entry name" value="ZINC_FINGER_C2H2_2"/>
    <property type="match status" value="4"/>
</dbReference>
<feature type="region of interest" description="Disordered" evidence="2">
    <location>
        <begin position="120"/>
        <end position="154"/>
    </location>
</feature>
<dbReference type="GO" id="GO:0008270">
    <property type="term" value="F:zinc ion binding"/>
    <property type="evidence" value="ECO:0007669"/>
    <property type="project" value="UniProtKB-KW"/>
</dbReference>
<dbReference type="InterPro" id="IPR013087">
    <property type="entry name" value="Znf_C2H2_type"/>
</dbReference>
<sequence>MRGDHQALKLHRCKFCGKSFPCGRSLGGHMRSHMPSTCLPQEAADNPAQSRRSSIASGTGYTLRENPKRTWRISDVNGEMHDNICRKCGRSFASQISLAGHMKSHSERSDSKILQEMEDAEQQEVAEDKDGILESQSDNELVEPQKRKRSRRLMSIPCSSSSPFNFDEEQESVALSLVMMSKGIGVWFSASSVAESSGRNVVIDSECKGMDEREVELIISRKMDRGKELKNLESDVCDNGFADGDDLRMKESYICDSVDFRHSDESSMNCFFKETKKDILETFDTESSTKLAEIDVQKTPKKKSRYQCLLCNKSFRSYQALGGHRSSHMRMKASLESRTEGNIFKNTIESNAYDEVKQIGKNVDKNAGIGIGSKISKKAKEFRCTICFKVFSSGQALGGHKGSHFH</sequence>
<reference evidence="4 5" key="1">
    <citation type="submission" date="2023-10" db="EMBL/GenBank/DDBJ databases">
        <title>Chromosome-scale genome assembly provides insights into flower coloration mechanisms of Canna indica.</title>
        <authorList>
            <person name="Li C."/>
        </authorList>
    </citation>
    <scope>NUCLEOTIDE SEQUENCE [LARGE SCALE GENOMIC DNA]</scope>
    <source>
        <tissue evidence="4">Flower</tissue>
    </source>
</reference>
<feature type="domain" description="C2H2-type" evidence="3">
    <location>
        <begin position="306"/>
        <end position="333"/>
    </location>
</feature>
<keyword evidence="1" id="KW-0479">Metal-binding</keyword>
<dbReference type="PROSITE" id="PS00028">
    <property type="entry name" value="ZINC_FINGER_C2H2_1"/>
    <property type="match status" value="4"/>
</dbReference>
<feature type="domain" description="C2H2-type" evidence="3">
    <location>
        <begin position="382"/>
        <end position="406"/>
    </location>
</feature>
<feature type="compositionally biased region" description="Polar residues" evidence="2">
    <location>
        <begin position="47"/>
        <end position="60"/>
    </location>
</feature>
<evidence type="ECO:0000313" key="4">
    <source>
        <dbReference type="EMBL" id="WOL16970.1"/>
    </source>
</evidence>
<feature type="domain" description="C2H2-type" evidence="3">
    <location>
        <begin position="11"/>
        <end position="33"/>
    </location>
</feature>
<dbReference type="Proteomes" id="UP001327560">
    <property type="component" value="Chromosome 8"/>
</dbReference>
<name>A0AAQ3KYH2_9LILI</name>
<dbReference type="EMBL" id="CP136897">
    <property type="protein sequence ID" value="WOL16970.1"/>
    <property type="molecule type" value="Genomic_DNA"/>
</dbReference>
<accession>A0AAQ3KYH2</accession>
<gene>
    <name evidence="4" type="ORF">Cni_G25758</name>
</gene>
<protein>
    <recommendedName>
        <fullName evidence="3">C2H2-type domain-containing protein</fullName>
    </recommendedName>
</protein>
<dbReference type="PANTHER" id="PTHR46869">
    <property type="entry name" value="C2H2-LIKE ZINC FINGER PROTEIN"/>
    <property type="match status" value="1"/>
</dbReference>
<organism evidence="4 5">
    <name type="scientific">Canna indica</name>
    <name type="common">Indian-shot</name>
    <dbReference type="NCBI Taxonomy" id="4628"/>
    <lineage>
        <taxon>Eukaryota</taxon>
        <taxon>Viridiplantae</taxon>
        <taxon>Streptophyta</taxon>
        <taxon>Embryophyta</taxon>
        <taxon>Tracheophyta</taxon>
        <taxon>Spermatophyta</taxon>
        <taxon>Magnoliopsida</taxon>
        <taxon>Liliopsida</taxon>
        <taxon>Zingiberales</taxon>
        <taxon>Cannaceae</taxon>
        <taxon>Canna</taxon>
    </lineage>
</organism>
<dbReference type="AlphaFoldDB" id="A0AAQ3KYH2"/>
<evidence type="ECO:0000313" key="5">
    <source>
        <dbReference type="Proteomes" id="UP001327560"/>
    </source>
</evidence>
<evidence type="ECO:0000256" key="1">
    <source>
        <dbReference type="PROSITE-ProRule" id="PRU00042"/>
    </source>
</evidence>
<feature type="region of interest" description="Disordered" evidence="2">
    <location>
        <begin position="37"/>
        <end position="63"/>
    </location>
</feature>
<dbReference type="Gene3D" id="3.30.160.60">
    <property type="entry name" value="Classic Zinc Finger"/>
    <property type="match status" value="2"/>
</dbReference>
<dbReference type="SMART" id="SM00355">
    <property type="entry name" value="ZnF_C2H2"/>
    <property type="match status" value="4"/>
</dbReference>
<keyword evidence="1" id="KW-0863">Zinc-finger</keyword>
<evidence type="ECO:0000256" key="2">
    <source>
        <dbReference type="SAM" id="MobiDB-lite"/>
    </source>
</evidence>
<evidence type="ECO:0000259" key="3">
    <source>
        <dbReference type="PROSITE" id="PS50157"/>
    </source>
</evidence>
<dbReference type="PANTHER" id="PTHR46869:SF6">
    <property type="entry name" value="C2H2-TYPE DOMAIN-CONTAINING PROTEIN"/>
    <property type="match status" value="1"/>
</dbReference>
<dbReference type="Pfam" id="PF13912">
    <property type="entry name" value="zf-C2H2_6"/>
    <property type="match status" value="4"/>
</dbReference>
<keyword evidence="5" id="KW-1185">Reference proteome</keyword>
<keyword evidence="1" id="KW-0862">Zinc</keyword>
<feature type="domain" description="C2H2-type" evidence="3">
    <location>
        <begin position="83"/>
        <end position="110"/>
    </location>
</feature>
<dbReference type="SUPFAM" id="SSF57667">
    <property type="entry name" value="beta-beta-alpha zinc fingers"/>
    <property type="match status" value="2"/>
</dbReference>
<dbReference type="InterPro" id="IPR036236">
    <property type="entry name" value="Znf_C2H2_sf"/>
</dbReference>